<organism evidence="3 4">
    <name type="scientific">Klebsormidium nitens</name>
    <name type="common">Green alga</name>
    <name type="synonym">Ulothrix nitens</name>
    <dbReference type="NCBI Taxonomy" id="105231"/>
    <lineage>
        <taxon>Eukaryota</taxon>
        <taxon>Viridiplantae</taxon>
        <taxon>Streptophyta</taxon>
        <taxon>Klebsormidiophyceae</taxon>
        <taxon>Klebsormidiales</taxon>
        <taxon>Klebsormidiaceae</taxon>
        <taxon>Klebsormidium</taxon>
    </lineage>
</organism>
<dbReference type="CDD" id="cd06257">
    <property type="entry name" value="DnaJ"/>
    <property type="match status" value="1"/>
</dbReference>
<accession>A0A0U9HP97</accession>
<dbReference type="EMBL" id="DF237251">
    <property type="protein sequence ID" value="GAQ86648.1"/>
    <property type="molecule type" value="Genomic_DNA"/>
</dbReference>
<dbReference type="InterPro" id="IPR001623">
    <property type="entry name" value="DnaJ_domain"/>
</dbReference>
<dbReference type="SMART" id="SM00271">
    <property type="entry name" value="DnaJ"/>
    <property type="match status" value="1"/>
</dbReference>
<dbReference type="InterPro" id="IPR036869">
    <property type="entry name" value="J_dom_sf"/>
</dbReference>
<dbReference type="PROSITE" id="PS50076">
    <property type="entry name" value="DNAJ_2"/>
    <property type="match status" value="1"/>
</dbReference>
<dbReference type="Gene3D" id="3.30.70.20">
    <property type="match status" value="1"/>
</dbReference>
<sequence>MPGLLGCRLRGRLQPRPANQVGRQKLRKEALCWAQQGGDGGPVAANWRSKDPYKVLNVSEDSDAETIKAAYRNLMKEYHPDVYSGVEDANIIADRLIRAYKLLIDDDDREQIRLRKERGPFREPDGPAVSVFVNEFRCIGPQCPYSCVRKAPKTFYFAQETMRARATNRGGDDDYNIQMAVGQCPETCIHFVTEDQRLELEQLMESAVVRGERSDEVQYQMEMLIATANFENGRDRKPRRTPKKRDQYVDWF</sequence>
<proteinExistence type="predicted"/>
<dbReference type="PANTHER" id="PTHR45295">
    <property type="entry name" value="CHAPERONE PROTEIN DNAJ C76, CHLOROPLASTIC"/>
    <property type="match status" value="1"/>
</dbReference>
<feature type="domain" description="J" evidence="2">
    <location>
        <begin position="51"/>
        <end position="122"/>
    </location>
</feature>
<dbReference type="PRINTS" id="PR00625">
    <property type="entry name" value="JDOMAIN"/>
</dbReference>
<dbReference type="AlphaFoldDB" id="A0A0U9HP97"/>
<evidence type="ECO:0000259" key="2">
    <source>
        <dbReference type="PROSITE" id="PS50076"/>
    </source>
</evidence>
<dbReference type="SUPFAM" id="SSF46565">
    <property type="entry name" value="Chaperone J-domain"/>
    <property type="match status" value="1"/>
</dbReference>
<keyword evidence="4" id="KW-1185">Reference proteome</keyword>
<evidence type="ECO:0000313" key="4">
    <source>
        <dbReference type="Proteomes" id="UP000054558"/>
    </source>
</evidence>
<dbReference type="Pfam" id="PF00226">
    <property type="entry name" value="DnaJ"/>
    <property type="match status" value="1"/>
</dbReference>
<evidence type="ECO:0000313" key="3">
    <source>
        <dbReference type="EMBL" id="GAQ86648.1"/>
    </source>
</evidence>
<reference evidence="3 4" key="1">
    <citation type="journal article" date="2014" name="Nat. Commun.">
        <title>Klebsormidium flaccidum genome reveals primary factors for plant terrestrial adaptation.</title>
        <authorList>
            <person name="Hori K."/>
            <person name="Maruyama F."/>
            <person name="Fujisawa T."/>
            <person name="Togashi T."/>
            <person name="Yamamoto N."/>
            <person name="Seo M."/>
            <person name="Sato S."/>
            <person name="Yamada T."/>
            <person name="Mori H."/>
            <person name="Tajima N."/>
            <person name="Moriyama T."/>
            <person name="Ikeuchi M."/>
            <person name="Watanabe M."/>
            <person name="Wada H."/>
            <person name="Kobayashi K."/>
            <person name="Saito M."/>
            <person name="Masuda T."/>
            <person name="Sasaki-Sekimoto Y."/>
            <person name="Mashiguchi K."/>
            <person name="Awai K."/>
            <person name="Shimojima M."/>
            <person name="Masuda S."/>
            <person name="Iwai M."/>
            <person name="Nobusawa T."/>
            <person name="Narise T."/>
            <person name="Kondo S."/>
            <person name="Saito H."/>
            <person name="Sato R."/>
            <person name="Murakawa M."/>
            <person name="Ihara Y."/>
            <person name="Oshima-Yamada Y."/>
            <person name="Ohtaka K."/>
            <person name="Satoh M."/>
            <person name="Sonobe K."/>
            <person name="Ishii M."/>
            <person name="Ohtani R."/>
            <person name="Kanamori-Sato M."/>
            <person name="Honoki R."/>
            <person name="Miyazaki D."/>
            <person name="Mochizuki H."/>
            <person name="Umetsu J."/>
            <person name="Higashi K."/>
            <person name="Shibata D."/>
            <person name="Kamiya Y."/>
            <person name="Sato N."/>
            <person name="Nakamura Y."/>
            <person name="Tabata S."/>
            <person name="Ida S."/>
            <person name="Kurokawa K."/>
            <person name="Ohta H."/>
        </authorList>
    </citation>
    <scope>NUCLEOTIDE SEQUENCE [LARGE SCALE GENOMIC DNA]</scope>
    <source>
        <strain evidence="3 4">NIES-2285</strain>
    </source>
</reference>
<feature type="region of interest" description="Disordered" evidence="1">
    <location>
        <begin position="230"/>
        <end position="252"/>
    </location>
</feature>
<dbReference type="PANTHER" id="PTHR45295:SF3">
    <property type="entry name" value="CHAPERONE DNAJ-DOMAIN SUPERFAMILY PROTEIN"/>
    <property type="match status" value="1"/>
</dbReference>
<protein>
    <submittedName>
        <fullName evidence="3">Chaperone DnaJ-domain superfamily protein</fullName>
    </submittedName>
</protein>
<dbReference type="Proteomes" id="UP000054558">
    <property type="component" value="Unassembled WGS sequence"/>
</dbReference>
<dbReference type="OrthoDB" id="10250354at2759"/>
<dbReference type="STRING" id="105231.A0A0U9HP97"/>
<name>A0A0U9HP97_KLENI</name>
<gene>
    <name evidence="3" type="ORF">KFL_003020080</name>
</gene>
<dbReference type="OMA" id="STEHVDW"/>
<dbReference type="Gene3D" id="1.10.287.110">
    <property type="entry name" value="DnaJ domain"/>
    <property type="match status" value="1"/>
</dbReference>
<evidence type="ECO:0000256" key="1">
    <source>
        <dbReference type="SAM" id="MobiDB-lite"/>
    </source>
</evidence>